<proteinExistence type="predicted"/>
<protein>
    <submittedName>
        <fullName evidence="5">Uncharacterized protein</fullName>
    </submittedName>
</protein>
<dbReference type="Gramene" id="OIT19801">
    <property type="protein sequence ID" value="OIT19801"/>
    <property type="gene ID" value="A4A49_40061"/>
</dbReference>
<dbReference type="EMBL" id="MJEQ01006225">
    <property type="protein sequence ID" value="OIT19801.1"/>
    <property type="molecule type" value="Genomic_DNA"/>
</dbReference>
<evidence type="ECO:0000256" key="2">
    <source>
        <dbReference type="ARBA" id="ARBA00023136"/>
    </source>
</evidence>
<organism evidence="5 6">
    <name type="scientific">Nicotiana attenuata</name>
    <name type="common">Coyote tobacco</name>
    <dbReference type="NCBI Taxonomy" id="49451"/>
    <lineage>
        <taxon>Eukaryota</taxon>
        <taxon>Viridiplantae</taxon>
        <taxon>Streptophyta</taxon>
        <taxon>Embryophyta</taxon>
        <taxon>Tracheophyta</taxon>
        <taxon>Spermatophyta</taxon>
        <taxon>Magnoliopsida</taxon>
        <taxon>eudicotyledons</taxon>
        <taxon>Gunneridae</taxon>
        <taxon>Pentapetalae</taxon>
        <taxon>asterids</taxon>
        <taxon>lamiids</taxon>
        <taxon>Solanales</taxon>
        <taxon>Solanaceae</taxon>
        <taxon>Nicotianoideae</taxon>
        <taxon>Nicotianeae</taxon>
        <taxon>Nicotiana</taxon>
    </lineage>
</organism>
<keyword evidence="4" id="KW-0812">Transmembrane</keyword>
<comment type="subcellular location">
    <subcellularLocation>
        <location evidence="1">Membrane</location>
    </subcellularLocation>
</comment>
<name>A0A1J6KKM6_NICAT</name>
<dbReference type="PANTHER" id="PTHR31234">
    <property type="entry name" value="LATE EMBRYOGENESIS ABUNDANT (LEA) HYDROXYPROLINE-RICH GLYCOPROTEIN FAMILY"/>
    <property type="match status" value="1"/>
</dbReference>
<evidence type="ECO:0000313" key="5">
    <source>
        <dbReference type="EMBL" id="OIT19801.1"/>
    </source>
</evidence>
<dbReference type="GO" id="GO:0005886">
    <property type="term" value="C:plasma membrane"/>
    <property type="evidence" value="ECO:0007669"/>
    <property type="project" value="TreeGrafter"/>
</dbReference>
<dbReference type="AlphaFoldDB" id="A0A1J6KKM6"/>
<comment type="caution">
    <text evidence="5">The sequence shown here is derived from an EMBL/GenBank/DDBJ whole genome shotgun (WGS) entry which is preliminary data.</text>
</comment>
<feature type="transmembrane region" description="Helical" evidence="4">
    <location>
        <begin position="90"/>
        <end position="118"/>
    </location>
</feature>
<dbReference type="InterPro" id="IPR044839">
    <property type="entry name" value="NDR1-like"/>
</dbReference>
<dbReference type="STRING" id="49451.A0A1J6KKM6"/>
<evidence type="ECO:0000256" key="4">
    <source>
        <dbReference type="SAM" id="Phobius"/>
    </source>
</evidence>
<sequence>MTSSESLSFFSPEYTSPKMFPLTPSPLPPPLPPPVPSHKRGVPVPSPMNQIVVSKHALNQPLTPEIPFESKTKPVQYIVPRQRRRTNPGVWFVAILCMIFCLLLICFGIVTLVIFLSIKPRNPLFDTSNASLSLIYLDSPQYMNGDFTFIANFTNPNRKLDVRFEHLDIELYFSDSLIATQVLQPFTQRRRETRLIPVHMISSLVYLPPISAFKLQKQVLSNRIVYNIRGTFKVKVNIGLIHYSYWLHGRCQLEMTSPPAGALITHSCRTKR</sequence>
<keyword evidence="4" id="KW-1133">Transmembrane helix</keyword>
<dbReference type="GO" id="GO:0098542">
    <property type="term" value="P:defense response to other organism"/>
    <property type="evidence" value="ECO:0007669"/>
    <property type="project" value="InterPro"/>
</dbReference>
<keyword evidence="6" id="KW-1185">Reference proteome</keyword>
<feature type="compositionally biased region" description="Pro residues" evidence="3">
    <location>
        <begin position="23"/>
        <end position="36"/>
    </location>
</feature>
<dbReference type="Proteomes" id="UP000187609">
    <property type="component" value="Unassembled WGS sequence"/>
</dbReference>
<keyword evidence="2 4" id="KW-0472">Membrane</keyword>
<feature type="region of interest" description="Disordered" evidence="3">
    <location>
        <begin position="1"/>
        <end position="41"/>
    </location>
</feature>
<dbReference type="KEGG" id="nau:109221016"/>
<dbReference type="PANTHER" id="PTHR31234:SF42">
    <property type="entry name" value="LATE EMBRYOGENESIS ABUNDANT (LEA) HYDROXYPROLINE-RICH GLYCOPROTEIN FAMILY"/>
    <property type="match status" value="1"/>
</dbReference>
<evidence type="ECO:0000256" key="1">
    <source>
        <dbReference type="ARBA" id="ARBA00004370"/>
    </source>
</evidence>
<gene>
    <name evidence="5" type="ORF">A4A49_40061</name>
</gene>
<evidence type="ECO:0000256" key="3">
    <source>
        <dbReference type="SAM" id="MobiDB-lite"/>
    </source>
</evidence>
<dbReference type="OMA" id="YRNCTTK"/>
<reference evidence="5" key="1">
    <citation type="submission" date="2016-11" db="EMBL/GenBank/DDBJ databases">
        <title>The genome of Nicotiana attenuata.</title>
        <authorList>
            <person name="Xu S."/>
            <person name="Brockmoeller T."/>
            <person name="Gaquerel E."/>
            <person name="Navarro A."/>
            <person name="Kuhl H."/>
            <person name="Gase K."/>
            <person name="Ling Z."/>
            <person name="Zhou W."/>
            <person name="Kreitzer C."/>
            <person name="Stanke M."/>
            <person name="Tang H."/>
            <person name="Lyons E."/>
            <person name="Pandey P."/>
            <person name="Pandey S.P."/>
            <person name="Timmermann B."/>
            <person name="Baldwin I.T."/>
        </authorList>
    </citation>
    <scope>NUCLEOTIDE SEQUENCE [LARGE SCALE GENOMIC DNA]</scope>
    <source>
        <strain evidence="5">UT</strain>
    </source>
</reference>
<evidence type="ECO:0000313" key="6">
    <source>
        <dbReference type="Proteomes" id="UP000187609"/>
    </source>
</evidence>
<accession>A0A1J6KKM6</accession>
<dbReference type="OrthoDB" id="630676at2759"/>